<organism evidence="7 8">
    <name type="scientific">Lipingzhangella rawalii</name>
    <dbReference type="NCBI Taxonomy" id="2055835"/>
    <lineage>
        <taxon>Bacteria</taxon>
        <taxon>Bacillati</taxon>
        <taxon>Actinomycetota</taxon>
        <taxon>Actinomycetes</taxon>
        <taxon>Streptosporangiales</taxon>
        <taxon>Nocardiopsidaceae</taxon>
        <taxon>Lipingzhangella</taxon>
    </lineage>
</organism>
<feature type="compositionally biased region" description="Low complexity" evidence="4">
    <location>
        <begin position="271"/>
        <end position="284"/>
    </location>
</feature>
<dbReference type="PANTHER" id="PTHR43343:SF3">
    <property type="entry name" value="PROTEASE DO-LIKE 8, CHLOROPLASTIC"/>
    <property type="match status" value="1"/>
</dbReference>
<feature type="compositionally biased region" description="Basic and acidic residues" evidence="4">
    <location>
        <begin position="1"/>
        <end position="15"/>
    </location>
</feature>
<protein>
    <submittedName>
        <fullName evidence="7">Trypsin-like peptidase domain-containing protein</fullName>
    </submittedName>
</protein>
<accession>A0ABU2H3J9</accession>
<dbReference type="Pfam" id="PF13365">
    <property type="entry name" value="Trypsin_2"/>
    <property type="match status" value="1"/>
</dbReference>
<gene>
    <name evidence="7" type="ORF">RIF23_06175</name>
</gene>
<comment type="similarity">
    <text evidence="1">Belongs to the peptidase S1C family.</text>
</comment>
<keyword evidence="8" id="KW-1185">Reference proteome</keyword>
<dbReference type="SUPFAM" id="SSF50156">
    <property type="entry name" value="PDZ domain-like"/>
    <property type="match status" value="1"/>
</dbReference>
<keyword evidence="2" id="KW-0645">Protease</keyword>
<dbReference type="Proteomes" id="UP001250214">
    <property type="component" value="Unassembled WGS sequence"/>
</dbReference>
<evidence type="ECO:0000259" key="6">
    <source>
        <dbReference type="PROSITE" id="PS50106"/>
    </source>
</evidence>
<dbReference type="InterPro" id="IPR051201">
    <property type="entry name" value="Chloro_Bact_Ser_Proteases"/>
</dbReference>
<feature type="domain" description="PDZ" evidence="6">
    <location>
        <begin position="349"/>
        <end position="433"/>
    </location>
</feature>
<reference evidence="8" key="1">
    <citation type="submission" date="2023-07" db="EMBL/GenBank/DDBJ databases">
        <title>Novel species in the genus Lipingzhangella isolated from Sambhar Salt Lake.</title>
        <authorList>
            <person name="Jiya N."/>
            <person name="Kajale S."/>
            <person name="Sharma A."/>
        </authorList>
    </citation>
    <scope>NUCLEOTIDE SEQUENCE [LARGE SCALE GENOMIC DNA]</scope>
    <source>
        <strain evidence="8">LS1_29</strain>
    </source>
</reference>
<keyword evidence="5" id="KW-0472">Membrane</keyword>
<dbReference type="InterPro" id="IPR001478">
    <property type="entry name" value="PDZ"/>
</dbReference>
<dbReference type="InterPro" id="IPR036034">
    <property type="entry name" value="PDZ_sf"/>
</dbReference>
<dbReference type="Gene3D" id="2.30.42.10">
    <property type="match status" value="1"/>
</dbReference>
<evidence type="ECO:0000313" key="8">
    <source>
        <dbReference type="Proteomes" id="UP001250214"/>
    </source>
</evidence>
<evidence type="ECO:0000313" key="7">
    <source>
        <dbReference type="EMBL" id="MDS1269879.1"/>
    </source>
</evidence>
<feature type="transmembrane region" description="Helical" evidence="5">
    <location>
        <begin position="79"/>
        <end position="101"/>
    </location>
</feature>
<feature type="region of interest" description="Disordered" evidence="4">
    <location>
        <begin position="112"/>
        <end position="134"/>
    </location>
</feature>
<evidence type="ECO:0000256" key="2">
    <source>
        <dbReference type="ARBA" id="ARBA00022670"/>
    </source>
</evidence>
<dbReference type="PRINTS" id="PR00834">
    <property type="entry name" value="PROTEASES2C"/>
</dbReference>
<name>A0ABU2H3J9_9ACTN</name>
<dbReference type="InterPro" id="IPR009003">
    <property type="entry name" value="Peptidase_S1_PA"/>
</dbReference>
<evidence type="ECO:0000256" key="5">
    <source>
        <dbReference type="SAM" id="Phobius"/>
    </source>
</evidence>
<dbReference type="InterPro" id="IPR001940">
    <property type="entry name" value="Peptidase_S1C"/>
</dbReference>
<keyword evidence="5" id="KW-1133">Transmembrane helix</keyword>
<dbReference type="PANTHER" id="PTHR43343">
    <property type="entry name" value="PEPTIDASE S12"/>
    <property type="match status" value="1"/>
</dbReference>
<sequence length="452" mass="43846">MHPNSEPEFRPHGEESPSGTSAGPEGSAPAEATGAAPPGAPAGASGAGAEPAAAPGAARAFAASDAVPSAQRRHSTPRLIAIAAGTALVTSLVVGPAAALATTHLLGERAVESSLEDTGGAGDASGSLPSSEVSEVANTALPSVVSIEAGQGGGSGVVISSDGQILTNNHVATAGPEDELTVRFNDGTDADAQIVGADPVSDLAVIQAENVDGLTPATFGDSDELAVGADVVAIGSPLGLSGSVTSGVVSAVERPVNTGLAEPPEGEPEELPFGIEPPTETPQAQTTTVIDAIQTDAPINPGNSGGPLMNAAGEVIGINTAIASMGAGGTETAGSIGLGFAIPINQAAPIAEELSEGGPASYATLGATVTDAQNGAGVVDVASDGAADEAGIESGDVITQVDDRAVPNADTLIAAVRSNSPGDTVTVTVLRDGDTHEVEVELTAQSADSVEA</sequence>
<dbReference type="PROSITE" id="PS50106">
    <property type="entry name" value="PDZ"/>
    <property type="match status" value="1"/>
</dbReference>
<dbReference type="SUPFAM" id="SSF50494">
    <property type="entry name" value="Trypsin-like serine proteases"/>
    <property type="match status" value="1"/>
</dbReference>
<comment type="caution">
    <text evidence="7">The sequence shown here is derived from an EMBL/GenBank/DDBJ whole genome shotgun (WGS) entry which is preliminary data.</text>
</comment>
<feature type="region of interest" description="Disordered" evidence="4">
    <location>
        <begin position="258"/>
        <end position="284"/>
    </location>
</feature>
<dbReference type="Gene3D" id="2.40.10.10">
    <property type="entry name" value="Trypsin-like serine proteases"/>
    <property type="match status" value="2"/>
</dbReference>
<keyword evidence="5" id="KW-0812">Transmembrane</keyword>
<feature type="compositionally biased region" description="Low complexity" evidence="4">
    <location>
        <begin position="21"/>
        <end position="57"/>
    </location>
</feature>
<evidence type="ECO:0000256" key="4">
    <source>
        <dbReference type="SAM" id="MobiDB-lite"/>
    </source>
</evidence>
<dbReference type="EMBL" id="JAVLVT010000002">
    <property type="protein sequence ID" value="MDS1269879.1"/>
    <property type="molecule type" value="Genomic_DNA"/>
</dbReference>
<proteinExistence type="inferred from homology"/>
<evidence type="ECO:0000256" key="3">
    <source>
        <dbReference type="ARBA" id="ARBA00022801"/>
    </source>
</evidence>
<dbReference type="Pfam" id="PF13180">
    <property type="entry name" value="PDZ_2"/>
    <property type="match status" value="1"/>
</dbReference>
<dbReference type="InterPro" id="IPR043504">
    <property type="entry name" value="Peptidase_S1_PA_chymotrypsin"/>
</dbReference>
<feature type="region of interest" description="Disordered" evidence="4">
    <location>
        <begin position="1"/>
        <end position="57"/>
    </location>
</feature>
<dbReference type="RefSeq" id="WP_310911414.1">
    <property type="nucleotide sequence ID" value="NZ_JAVLVT010000002.1"/>
</dbReference>
<keyword evidence="3" id="KW-0378">Hydrolase</keyword>
<evidence type="ECO:0000256" key="1">
    <source>
        <dbReference type="ARBA" id="ARBA00010541"/>
    </source>
</evidence>
<dbReference type="SMART" id="SM00228">
    <property type="entry name" value="PDZ"/>
    <property type="match status" value="1"/>
</dbReference>